<sequence length="114" mass="12417">MAETLPPPERLRIAVAISRQPGDVHEWVLLLPVGATVADALSACGLDAQAEGLVWGIWGREGRLDDLLHDGDRVEGCRPLRVDPKLARRQRFARQGARAAGLFAKRRPGAKSGY</sequence>
<gene>
    <name evidence="3" type="ordered locus">Dtpsy_1258</name>
</gene>
<keyword evidence="4" id="KW-1185">Reference proteome</keyword>
<evidence type="ECO:0000313" key="4">
    <source>
        <dbReference type="Proteomes" id="UP000000450"/>
    </source>
</evidence>
<reference evidence="3 4" key="1">
    <citation type="journal article" date="2010" name="J. Bacteriol.">
        <title>Completed genome sequence of the anaerobic iron-oxidizing bacterium Acidovorax ebreus strain TPSY.</title>
        <authorList>
            <person name="Byrne-Bailey K.G."/>
            <person name="Weber K.A."/>
            <person name="Chair A.H."/>
            <person name="Bose S."/>
            <person name="Knox T."/>
            <person name="Spanbauer T.L."/>
            <person name="Chertkov O."/>
            <person name="Coates J.D."/>
        </authorList>
    </citation>
    <scope>NUCLEOTIDE SEQUENCE [LARGE SCALE GENOMIC DNA]</scope>
    <source>
        <strain evidence="3 4">TPSY</strain>
    </source>
</reference>
<evidence type="ECO:0000256" key="1">
    <source>
        <dbReference type="ARBA" id="ARBA00010645"/>
    </source>
</evidence>
<dbReference type="RefSeq" id="WP_015912891.1">
    <property type="nucleotide sequence ID" value="NC_011992.1"/>
</dbReference>
<dbReference type="Pfam" id="PF03658">
    <property type="entry name" value="Ub-RnfH"/>
    <property type="match status" value="1"/>
</dbReference>
<accession>A0A9J9UAB1</accession>
<dbReference type="InterPro" id="IPR005346">
    <property type="entry name" value="RnfH"/>
</dbReference>
<name>A0A9J9UAB1_ACIET</name>
<evidence type="ECO:0000313" key="3">
    <source>
        <dbReference type="EMBL" id="ACM32725.1"/>
    </source>
</evidence>
<dbReference type="HAMAP" id="MF_00460">
    <property type="entry name" value="UPF0125_RnfH"/>
    <property type="match status" value="1"/>
</dbReference>
<dbReference type="Proteomes" id="UP000000450">
    <property type="component" value="Chromosome"/>
</dbReference>
<proteinExistence type="inferred from homology"/>
<comment type="similarity">
    <text evidence="1 2">Belongs to the UPF0125 (RnfH) family.</text>
</comment>
<dbReference type="InterPro" id="IPR037021">
    <property type="entry name" value="RnfH_sf"/>
</dbReference>
<protein>
    <recommendedName>
        <fullName evidence="2">UPF0125 protein Dtpsy_1258</fullName>
    </recommendedName>
</protein>
<dbReference type="KEGG" id="dia:Dtpsy_1258"/>
<dbReference type="AlphaFoldDB" id="A0A9J9UAB1"/>
<dbReference type="InterPro" id="IPR016155">
    <property type="entry name" value="Mopterin_synth/thiamin_S_b"/>
</dbReference>
<dbReference type="SUPFAM" id="SSF54285">
    <property type="entry name" value="MoaD/ThiS"/>
    <property type="match status" value="1"/>
</dbReference>
<organism evidence="3 4">
    <name type="scientific">Acidovorax ebreus (strain TPSY)</name>
    <name type="common">Diaphorobacter sp. (strain TPSY)</name>
    <dbReference type="NCBI Taxonomy" id="535289"/>
    <lineage>
        <taxon>Bacteria</taxon>
        <taxon>Pseudomonadati</taxon>
        <taxon>Pseudomonadota</taxon>
        <taxon>Betaproteobacteria</taxon>
        <taxon>Burkholderiales</taxon>
        <taxon>Comamonadaceae</taxon>
        <taxon>Diaphorobacter</taxon>
    </lineage>
</organism>
<dbReference type="PANTHER" id="PTHR37483:SF1">
    <property type="entry name" value="UPF0125 PROTEIN RATB"/>
    <property type="match status" value="1"/>
</dbReference>
<dbReference type="Gene3D" id="3.10.20.280">
    <property type="entry name" value="RnfH-like"/>
    <property type="match status" value="1"/>
</dbReference>
<evidence type="ECO:0000256" key="2">
    <source>
        <dbReference type="HAMAP-Rule" id="MF_00460"/>
    </source>
</evidence>
<dbReference type="EMBL" id="CP001392">
    <property type="protein sequence ID" value="ACM32725.1"/>
    <property type="molecule type" value="Genomic_DNA"/>
</dbReference>
<dbReference type="PANTHER" id="PTHR37483">
    <property type="entry name" value="UPF0125 PROTEIN RATB"/>
    <property type="match status" value="1"/>
</dbReference>